<evidence type="ECO:0000313" key="1">
    <source>
        <dbReference type="EMBL" id="MCW1883982.1"/>
    </source>
</evidence>
<organism evidence="1 2">
    <name type="scientific">Luteolibacter flavescens</name>
    <dbReference type="NCBI Taxonomy" id="1859460"/>
    <lineage>
        <taxon>Bacteria</taxon>
        <taxon>Pseudomonadati</taxon>
        <taxon>Verrucomicrobiota</taxon>
        <taxon>Verrucomicrobiia</taxon>
        <taxon>Verrucomicrobiales</taxon>
        <taxon>Verrucomicrobiaceae</taxon>
        <taxon>Luteolibacter</taxon>
    </lineage>
</organism>
<accession>A0ABT3FK85</accession>
<proteinExistence type="predicted"/>
<sequence>MATTRKAHKKAAITASIHRRVDAQTPTPYLAQLINNGGKPTQIIVMVTEIVTPLQLPGMPVPPFGRATVMSNGQTMHYRRGEVVRVDNFNCLRRLEITEIADS</sequence>
<evidence type="ECO:0000313" key="2">
    <source>
        <dbReference type="Proteomes" id="UP001207930"/>
    </source>
</evidence>
<protein>
    <submittedName>
        <fullName evidence="1">Uncharacterized protein</fullName>
    </submittedName>
</protein>
<keyword evidence="2" id="KW-1185">Reference proteome</keyword>
<comment type="caution">
    <text evidence="1">The sequence shown here is derived from an EMBL/GenBank/DDBJ whole genome shotgun (WGS) entry which is preliminary data.</text>
</comment>
<dbReference type="Proteomes" id="UP001207930">
    <property type="component" value="Unassembled WGS sequence"/>
</dbReference>
<name>A0ABT3FK85_9BACT</name>
<reference evidence="1 2" key="1">
    <citation type="submission" date="2022-10" db="EMBL/GenBank/DDBJ databases">
        <title>Luteolibacter flavescens strain MCCC 1K03193, whole genome shotgun sequencing project.</title>
        <authorList>
            <person name="Zhao G."/>
            <person name="Shen L."/>
        </authorList>
    </citation>
    <scope>NUCLEOTIDE SEQUENCE [LARGE SCALE GENOMIC DNA]</scope>
    <source>
        <strain evidence="1 2">MCCC 1K03193</strain>
    </source>
</reference>
<gene>
    <name evidence="1" type="ORF">OKA04_04530</name>
</gene>
<dbReference type="EMBL" id="JAPDDS010000002">
    <property type="protein sequence ID" value="MCW1883982.1"/>
    <property type="molecule type" value="Genomic_DNA"/>
</dbReference>
<dbReference type="RefSeq" id="WP_264499941.1">
    <property type="nucleotide sequence ID" value="NZ_JAPDDS010000002.1"/>
</dbReference>